<sequence length="133" mass="14615">MDPIRVKEWMPVLADAANIGIMFLLSLAFVGLVIFGIVKLVPMFKQLIELIKTDIEANKAVAVAITKVSDLVLTHDQRAVGGWGDVEQLGQKVDTLLQTAVTKQEFNEALVRIHERQDEVCGSVKKIMGKVGC</sequence>
<dbReference type="Proteomes" id="UP001254848">
    <property type="component" value="Unassembled WGS sequence"/>
</dbReference>
<evidence type="ECO:0000313" key="2">
    <source>
        <dbReference type="EMBL" id="MDT8902178.1"/>
    </source>
</evidence>
<organism evidence="2 3">
    <name type="scientific">Anaeroselena agilis</name>
    <dbReference type="NCBI Taxonomy" id="3063788"/>
    <lineage>
        <taxon>Bacteria</taxon>
        <taxon>Bacillati</taxon>
        <taxon>Bacillota</taxon>
        <taxon>Negativicutes</taxon>
        <taxon>Acetonemataceae</taxon>
        <taxon>Anaeroselena</taxon>
    </lineage>
</organism>
<evidence type="ECO:0000256" key="1">
    <source>
        <dbReference type="SAM" id="Phobius"/>
    </source>
</evidence>
<comment type="caution">
    <text evidence="2">The sequence shown here is derived from an EMBL/GenBank/DDBJ whole genome shotgun (WGS) entry which is preliminary data.</text>
</comment>
<name>A0ABU3P0X0_9FIRM</name>
<keyword evidence="1" id="KW-1133">Transmembrane helix</keyword>
<accession>A0ABU3P0X0</accession>
<proteinExistence type="predicted"/>
<keyword evidence="3" id="KW-1185">Reference proteome</keyword>
<evidence type="ECO:0000313" key="3">
    <source>
        <dbReference type="Proteomes" id="UP001254848"/>
    </source>
</evidence>
<protein>
    <submittedName>
        <fullName evidence="2">Uncharacterized protein</fullName>
    </submittedName>
</protein>
<dbReference type="RefSeq" id="WP_413780664.1">
    <property type="nucleotide sequence ID" value="NZ_JAUOZS010000001.1"/>
</dbReference>
<reference evidence="2 3" key="1">
    <citation type="submission" date="2023-07" db="EMBL/GenBank/DDBJ databases">
        <title>The novel representative of Negativicutes class, Anaeroselena agilis gen. nov. sp. nov.</title>
        <authorList>
            <person name="Prokofeva M.I."/>
            <person name="Elcheninov A.G."/>
            <person name="Klyukina A."/>
            <person name="Kublanov I.V."/>
            <person name="Frolov E.N."/>
            <person name="Podosokorskaya O.A."/>
        </authorList>
    </citation>
    <scope>NUCLEOTIDE SEQUENCE [LARGE SCALE GENOMIC DNA]</scope>
    <source>
        <strain evidence="2 3">4137-cl</strain>
    </source>
</reference>
<dbReference type="EMBL" id="JAUOZS010000001">
    <property type="protein sequence ID" value="MDT8902178.1"/>
    <property type="molecule type" value="Genomic_DNA"/>
</dbReference>
<keyword evidence="1" id="KW-0472">Membrane</keyword>
<feature type="transmembrane region" description="Helical" evidence="1">
    <location>
        <begin position="20"/>
        <end position="41"/>
    </location>
</feature>
<gene>
    <name evidence="2" type="ORF">Q4T40_13055</name>
</gene>
<keyword evidence="1" id="KW-0812">Transmembrane</keyword>